<dbReference type="EMBL" id="CP080467">
    <property type="protein sequence ID" value="UNO47987.1"/>
    <property type="molecule type" value="Genomic_DNA"/>
</dbReference>
<organism evidence="1 2">
    <name type="scientific">Alicyclobacillus acidoterrestris (strain ATCC 49025 / DSM 3922 / CIP 106132 / NCIMB 13137 / GD3B)</name>
    <dbReference type="NCBI Taxonomy" id="1356854"/>
    <lineage>
        <taxon>Bacteria</taxon>
        <taxon>Bacillati</taxon>
        <taxon>Bacillota</taxon>
        <taxon>Bacilli</taxon>
        <taxon>Bacillales</taxon>
        <taxon>Alicyclobacillaceae</taxon>
        <taxon>Alicyclobacillus</taxon>
    </lineage>
</organism>
<keyword evidence="2" id="KW-1185">Reference proteome</keyword>
<sequence>MTYVERWYATLTPQAKLKFAALTALYGQERIADALCDINDIDQLFDLIAQRVYGAN</sequence>
<accession>A0A9E6ZFG1</accession>
<proteinExistence type="predicted"/>
<dbReference type="STRING" id="1356854.N007_05440"/>
<reference evidence="2" key="1">
    <citation type="journal article" date="2022" name="G3 (Bethesda)">
        <title>Unveiling the complete genome sequence of Alicyclobacillus acidoterrestris DSM 3922T, a taint-producing strain.</title>
        <authorList>
            <person name="Leonardo I.C."/>
            <person name="Barreto Crespo M.T."/>
            <person name="Gaspar F.B."/>
        </authorList>
    </citation>
    <scope>NUCLEOTIDE SEQUENCE [LARGE SCALE GENOMIC DNA]</scope>
    <source>
        <strain evidence="2">DSM 3922</strain>
    </source>
</reference>
<name>T0BUD1_ALIAG</name>
<dbReference type="RefSeq" id="WP_021296131.1">
    <property type="nucleotide sequence ID" value="NZ_AURB01000124.1"/>
</dbReference>
<dbReference type="KEGG" id="aaco:K1I37_15035"/>
<evidence type="ECO:0000313" key="1">
    <source>
        <dbReference type="EMBL" id="UNO47987.1"/>
    </source>
</evidence>
<gene>
    <name evidence="1" type="ORF">K1I37_15035</name>
</gene>
<dbReference type="Proteomes" id="UP000829401">
    <property type="component" value="Chromosome"/>
</dbReference>
<accession>T0BUD1</accession>
<evidence type="ECO:0000313" key="2">
    <source>
        <dbReference type="Proteomes" id="UP000829401"/>
    </source>
</evidence>
<dbReference type="AlphaFoldDB" id="T0BUD1"/>
<protein>
    <submittedName>
        <fullName evidence="1">Uncharacterized protein</fullName>
    </submittedName>
</protein>